<dbReference type="GO" id="GO:0031267">
    <property type="term" value="F:small GTPase binding"/>
    <property type="evidence" value="ECO:0007669"/>
    <property type="project" value="TreeGrafter"/>
</dbReference>
<protein>
    <submittedName>
        <fullName evidence="3">Rab GTPase-activating protein</fullName>
    </submittedName>
</protein>
<dbReference type="InterPro" id="IPR035969">
    <property type="entry name" value="Rab-GAP_TBC_sf"/>
</dbReference>
<keyword evidence="4" id="KW-1185">Reference proteome</keyword>
<dbReference type="FunFam" id="1.10.8.270:FF:000026">
    <property type="entry name" value="TBC (Tre-2/Bub2/Cdc16) domain family"/>
    <property type="match status" value="1"/>
</dbReference>
<reference evidence="3 4" key="1">
    <citation type="journal article" date="2023" name="Elife">
        <title>Identification of key yeast species and microbe-microbe interactions impacting larval growth of Drosophila in the wild.</title>
        <authorList>
            <person name="Mure A."/>
            <person name="Sugiura Y."/>
            <person name="Maeda R."/>
            <person name="Honda K."/>
            <person name="Sakurai N."/>
            <person name="Takahashi Y."/>
            <person name="Watada M."/>
            <person name="Katoh T."/>
            <person name="Gotoh A."/>
            <person name="Gotoh Y."/>
            <person name="Taniguchi I."/>
            <person name="Nakamura K."/>
            <person name="Hayashi T."/>
            <person name="Katayama T."/>
            <person name="Uemura T."/>
            <person name="Hattori Y."/>
        </authorList>
    </citation>
    <scope>NUCLEOTIDE SEQUENCE [LARGE SCALE GENOMIC DNA]</scope>
    <source>
        <strain evidence="3 4">SC-9</strain>
    </source>
</reference>
<name>A0AAV5QMM7_9ASCO</name>
<dbReference type="PANTHER" id="PTHR47219:SF20">
    <property type="entry name" value="TBC1 DOMAIN FAMILY MEMBER 2B"/>
    <property type="match status" value="1"/>
</dbReference>
<evidence type="ECO:0000313" key="3">
    <source>
        <dbReference type="EMBL" id="GMM35821.1"/>
    </source>
</evidence>
<dbReference type="InterPro" id="IPR000195">
    <property type="entry name" value="Rab-GAP-TBC_dom"/>
</dbReference>
<dbReference type="Pfam" id="PF00566">
    <property type="entry name" value="RabGAP-TBC"/>
    <property type="match status" value="1"/>
</dbReference>
<dbReference type="RefSeq" id="XP_064852817.1">
    <property type="nucleotide sequence ID" value="XM_064996745.1"/>
</dbReference>
<evidence type="ECO:0000256" key="1">
    <source>
        <dbReference type="SAM" id="MobiDB-lite"/>
    </source>
</evidence>
<dbReference type="Gene3D" id="1.10.8.270">
    <property type="entry name" value="putative rabgap domain of human tbc1 domain family member 14 like domains"/>
    <property type="match status" value="1"/>
</dbReference>
<feature type="region of interest" description="Disordered" evidence="1">
    <location>
        <begin position="861"/>
        <end position="883"/>
    </location>
</feature>
<feature type="domain" description="Rab-GAP TBC" evidence="2">
    <location>
        <begin position="567"/>
        <end position="783"/>
    </location>
</feature>
<comment type="caution">
    <text evidence="3">The sequence shown here is derived from an EMBL/GenBank/DDBJ whole genome shotgun (WGS) entry which is preliminary data.</text>
</comment>
<dbReference type="SMART" id="SM00164">
    <property type="entry name" value="TBC"/>
    <property type="match status" value="1"/>
</dbReference>
<feature type="compositionally biased region" description="Polar residues" evidence="1">
    <location>
        <begin position="324"/>
        <end position="347"/>
    </location>
</feature>
<accession>A0AAV5QMM7</accession>
<feature type="compositionally biased region" description="Polar residues" evidence="1">
    <location>
        <begin position="862"/>
        <end position="877"/>
    </location>
</feature>
<feature type="region of interest" description="Disordered" evidence="1">
    <location>
        <begin position="314"/>
        <end position="359"/>
    </location>
</feature>
<evidence type="ECO:0000313" key="4">
    <source>
        <dbReference type="Proteomes" id="UP001360560"/>
    </source>
</evidence>
<dbReference type="PANTHER" id="PTHR47219">
    <property type="entry name" value="RAB GTPASE-ACTIVATING PROTEIN 1-LIKE"/>
    <property type="match status" value="1"/>
</dbReference>
<organism evidence="3 4">
    <name type="scientific">Saccharomycopsis crataegensis</name>
    <dbReference type="NCBI Taxonomy" id="43959"/>
    <lineage>
        <taxon>Eukaryota</taxon>
        <taxon>Fungi</taxon>
        <taxon>Dikarya</taxon>
        <taxon>Ascomycota</taxon>
        <taxon>Saccharomycotina</taxon>
        <taxon>Saccharomycetes</taxon>
        <taxon>Saccharomycopsidaceae</taxon>
        <taxon>Saccharomycopsis</taxon>
    </lineage>
</organism>
<proteinExistence type="predicted"/>
<dbReference type="InterPro" id="IPR050302">
    <property type="entry name" value="Rab_GAP_TBC_domain"/>
</dbReference>
<dbReference type="SUPFAM" id="SSF47923">
    <property type="entry name" value="Ypt/Rab-GAP domain of gyp1p"/>
    <property type="match status" value="2"/>
</dbReference>
<dbReference type="Gene3D" id="1.10.472.80">
    <property type="entry name" value="Ypt/Rab-GAP domain of gyp1p, domain 3"/>
    <property type="match status" value="1"/>
</dbReference>
<dbReference type="Proteomes" id="UP001360560">
    <property type="component" value="Unassembled WGS sequence"/>
</dbReference>
<dbReference type="AlphaFoldDB" id="A0AAV5QMM7"/>
<dbReference type="GO" id="GO:0005096">
    <property type="term" value="F:GTPase activator activity"/>
    <property type="evidence" value="ECO:0007669"/>
    <property type="project" value="TreeGrafter"/>
</dbReference>
<sequence length="934" mass="104828">MSSSGVEVEDEGAQSSPMLYNARSALSLNKNNPFLKTNRLSNTAETTRSVGDLSLLIRNEQRDSHTVLTSTTLNNSTSNILKPNKNSSIITPTNARFEFARPLNHQVSNSSISSTSVSNLNNNNAQSPIRAVVSPDKSVMNSIERNAKYLSVIDLYDDDSASVPSPAQQPQANTPRHSLRIEHPAMKTLDTKESIYSPTSVSSFNFVSKNFDDSSDELPLGTINDLGQANPIIAHPENRHRKQETLYYSPQNSLNDVVLANDGVAKGAVDLQKSFSEASNNHNNSVIIRSPESIAHNGVDNKTIHVQGIISKDTELSDSKQSRHPSQAESNLQKQQGDSSSSNTKNKAANPFLDVDSLSGNNSSEMANIPAELVSVTTPAGVTNINKVTNSKITPISYATTPSINLTGSPLAAISANVTQSLSNFDQSSKKHAKGNSINDLQSATSNVTAGNSSNINVRNFINNNHSLLSVQLSKESSLPHSNVVQIESVSRNLLIGDRDRYGFKKKTSFVNEQEYNNWWMQYEPYLIRRKKKWETLMSQNGLNLNKDNPARFPARSNKLKRYVRKGIPAEWRGNAWWYFARGYEKLESNPGLYDKIIDNISGIKTHDAEIIERDLNRTFPDNMYFRSADQSKEETPLIQSLRRVLVAFAIYQPQIGYCQSLNFLAGLLLIFLDEERAFWMLVIITSRLLPGVHDVNLEGVNIDQGVLMLCVKEYLPNVWNKIGFNFDSNGMDGKQSFNNEVNVVTKLPPITLCTASWFMSAFIGILPIETCLRVWDCFFYEESKVFFRIALSILKLAEPRVEKIKDEMEVFQIIQNFPKKLLEPKDLFECCFKKRNGFSNLTQEEINRCRKFVKEQRQKASKSQISTKAASGNNKGKSTDELNDVQKLRKEMDENFIPEEYDFKKNGLAGAHWKTTLSKKIRKQKIKGHHMHF</sequence>
<dbReference type="GeneID" id="90073796"/>
<gene>
    <name evidence="3" type="ORF">DASC09_031460</name>
</gene>
<dbReference type="PROSITE" id="PS50086">
    <property type="entry name" value="TBC_RABGAP"/>
    <property type="match status" value="1"/>
</dbReference>
<evidence type="ECO:0000259" key="2">
    <source>
        <dbReference type="PROSITE" id="PS50086"/>
    </source>
</evidence>
<dbReference type="EMBL" id="BTFZ01000011">
    <property type="protein sequence ID" value="GMM35821.1"/>
    <property type="molecule type" value="Genomic_DNA"/>
</dbReference>
<dbReference type="GO" id="GO:0030427">
    <property type="term" value="C:site of polarized growth"/>
    <property type="evidence" value="ECO:0007669"/>
    <property type="project" value="UniProtKB-ARBA"/>
</dbReference>